<dbReference type="RefSeq" id="WP_140478989.1">
    <property type="nucleotide sequence ID" value="NZ_CP041090.2"/>
</dbReference>
<protein>
    <submittedName>
        <fullName evidence="1">Uncharacterized protein</fullName>
    </submittedName>
</protein>
<evidence type="ECO:0000313" key="1">
    <source>
        <dbReference type="EMBL" id="QDF37526.1"/>
    </source>
</evidence>
<dbReference type="Proteomes" id="UP000319298">
    <property type="component" value="Chromosome"/>
</dbReference>
<reference evidence="2" key="1">
    <citation type="submission" date="2019-06" db="EMBL/GenBank/DDBJ databases">
        <title>Whole-Genome Sequence of Bradyrhizobium sp. 3 Strain 65S1MB.</title>
        <authorList>
            <person name="Bromfield E.S.P."/>
            <person name="Cloutier S."/>
            <person name="Nguyen H.D.T."/>
        </authorList>
    </citation>
    <scope>NUCLEOTIDE SEQUENCE [LARGE SCALE GENOMIC DNA]</scope>
    <source>
        <strain evidence="2">65S1MB</strain>
    </source>
</reference>
<evidence type="ECO:0000313" key="2">
    <source>
        <dbReference type="Proteomes" id="UP000319298"/>
    </source>
</evidence>
<gene>
    <name evidence="1" type="ORF">FJN17_08075</name>
</gene>
<sequence length="92" mass="10104">MQSFQFRNDVTPPGDATIDVGVRPIALATFLNLDLEYQINKVNAPARQELEFPTELSAAQILLAECAGQKPPELVSRTAVKKTPPCWPRGPD</sequence>
<accession>A0ABX5W2U1</accession>
<name>A0ABX5W2U1_9BRAD</name>
<reference evidence="1 2" key="2">
    <citation type="journal article" date="2020" name="Int. J. Syst. Evol. Microbiol.">
        <title>Description and complete genome sequences of Bradyrhizobium symbiodeficiens sp. nov., a non-symbiotic bacterium associated with legumes native to Canada.</title>
        <authorList>
            <person name="Bromfield E.S.P."/>
            <person name="Cloutier S."/>
            <person name="Nguyen H.D.T."/>
        </authorList>
    </citation>
    <scope>NUCLEOTIDE SEQUENCE [LARGE SCALE GENOMIC DNA]</scope>
    <source>
        <strain evidence="1 2">65S1MB</strain>
    </source>
</reference>
<keyword evidence="2" id="KW-1185">Reference proteome</keyword>
<dbReference type="EMBL" id="CP041090">
    <property type="protein sequence ID" value="QDF37526.1"/>
    <property type="molecule type" value="Genomic_DNA"/>
</dbReference>
<proteinExistence type="predicted"/>
<organism evidence="1 2">
    <name type="scientific">Bradyrhizobium symbiodeficiens</name>
    <dbReference type="NCBI Taxonomy" id="1404367"/>
    <lineage>
        <taxon>Bacteria</taxon>
        <taxon>Pseudomonadati</taxon>
        <taxon>Pseudomonadota</taxon>
        <taxon>Alphaproteobacteria</taxon>
        <taxon>Hyphomicrobiales</taxon>
        <taxon>Nitrobacteraceae</taxon>
        <taxon>Bradyrhizobium</taxon>
    </lineage>
</organism>